<dbReference type="InterPro" id="IPR009057">
    <property type="entry name" value="Homeodomain-like_sf"/>
</dbReference>
<evidence type="ECO:0000313" key="6">
    <source>
        <dbReference type="Proteomes" id="UP000285710"/>
    </source>
</evidence>
<protein>
    <submittedName>
        <fullName evidence="5">AraC family transcriptional regulator</fullName>
    </submittedName>
</protein>
<dbReference type="PANTHER" id="PTHR46796">
    <property type="entry name" value="HTH-TYPE TRANSCRIPTIONAL ACTIVATOR RHAS-RELATED"/>
    <property type="match status" value="1"/>
</dbReference>
<dbReference type="SUPFAM" id="SSF46689">
    <property type="entry name" value="Homeodomain-like"/>
    <property type="match status" value="2"/>
</dbReference>
<name>A0A443ISQ0_9RHOB</name>
<dbReference type="PANTHER" id="PTHR46796:SF6">
    <property type="entry name" value="ARAC SUBFAMILY"/>
    <property type="match status" value="1"/>
</dbReference>
<proteinExistence type="predicted"/>
<reference evidence="5 6" key="1">
    <citation type="submission" date="2019-01" db="EMBL/GenBank/DDBJ databases">
        <title>Sinorhodobacter populi sp. nov. isolated from the symptomatic bark tissue of Populus euramericana canker.</title>
        <authorList>
            <person name="Xu G."/>
        </authorList>
    </citation>
    <scope>NUCLEOTIDE SEQUENCE [LARGE SCALE GENOMIC DNA]</scope>
    <source>
        <strain evidence="5 6">2D-5</strain>
    </source>
</reference>
<keyword evidence="3" id="KW-0804">Transcription</keyword>
<dbReference type="AlphaFoldDB" id="A0A443ISQ0"/>
<dbReference type="Proteomes" id="UP000285710">
    <property type="component" value="Unassembled WGS sequence"/>
</dbReference>
<dbReference type="SMART" id="SM00342">
    <property type="entry name" value="HTH_ARAC"/>
    <property type="match status" value="1"/>
</dbReference>
<dbReference type="RefSeq" id="WP_128269862.1">
    <property type="nucleotide sequence ID" value="NZ_SAUW01000011.1"/>
</dbReference>
<accession>A0A443ISQ0</accession>
<keyword evidence="2" id="KW-0238">DNA-binding</keyword>
<reference evidence="5 6" key="2">
    <citation type="submission" date="2019-01" db="EMBL/GenBank/DDBJ databases">
        <authorList>
            <person name="Li Y."/>
        </authorList>
    </citation>
    <scope>NUCLEOTIDE SEQUENCE [LARGE SCALE GENOMIC DNA]</scope>
    <source>
        <strain evidence="5 6">2D-5</strain>
    </source>
</reference>
<evidence type="ECO:0000256" key="3">
    <source>
        <dbReference type="ARBA" id="ARBA00023163"/>
    </source>
</evidence>
<feature type="domain" description="HTH araC/xylS-type" evidence="4">
    <location>
        <begin position="194"/>
        <end position="292"/>
    </location>
</feature>
<keyword evidence="6" id="KW-1185">Reference proteome</keyword>
<evidence type="ECO:0000256" key="1">
    <source>
        <dbReference type="ARBA" id="ARBA00023015"/>
    </source>
</evidence>
<dbReference type="PROSITE" id="PS01124">
    <property type="entry name" value="HTH_ARAC_FAMILY_2"/>
    <property type="match status" value="1"/>
</dbReference>
<dbReference type="GO" id="GO:0043565">
    <property type="term" value="F:sequence-specific DNA binding"/>
    <property type="evidence" value="ECO:0007669"/>
    <property type="project" value="InterPro"/>
</dbReference>
<dbReference type="EMBL" id="SAUW01000011">
    <property type="protein sequence ID" value="RWR10966.1"/>
    <property type="molecule type" value="Genomic_DNA"/>
</dbReference>
<dbReference type="GO" id="GO:0003700">
    <property type="term" value="F:DNA-binding transcription factor activity"/>
    <property type="evidence" value="ECO:0007669"/>
    <property type="project" value="InterPro"/>
</dbReference>
<evidence type="ECO:0000313" key="5">
    <source>
        <dbReference type="EMBL" id="RWR10966.1"/>
    </source>
</evidence>
<gene>
    <name evidence="5" type="ORF">D2T33_11530</name>
</gene>
<dbReference type="Gene3D" id="1.10.10.60">
    <property type="entry name" value="Homeodomain-like"/>
    <property type="match status" value="1"/>
</dbReference>
<sequence length="293" mass="32615">MQDTVSPDRLPEWVPGDLLLHGDDRGWRRVGLRRYHYLGQDSVVPALSDFMLVSYGKGVTPMQRRFGGRWTTDTLGPGAVSLLTRAQRAEWRWSEPITVTHLYLAPGLLAEVAGEAMDCHVREVELADVLRADDPVMTGVIDAIAQEAGQQGIGGTLYVESLSRALCVHILRRYASVVLPAGVSSHRLSPAEMRRIGDYIEDHLSEPMTLGDMATQVGMTTDLFSRRFRKSFGMPPYRHVMMRRVERARRLLAGGHLAVKEIAALCGFADQAHLTRVYMRETGMTPAAFRKSG</sequence>
<dbReference type="Pfam" id="PF12833">
    <property type="entry name" value="HTH_18"/>
    <property type="match status" value="1"/>
</dbReference>
<evidence type="ECO:0000256" key="2">
    <source>
        <dbReference type="ARBA" id="ARBA00023125"/>
    </source>
</evidence>
<evidence type="ECO:0000259" key="4">
    <source>
        <dbReference type="PROSITE" id="PS01124"/>
    </source>
</evidence>
<comment type="caution">
    <text evidence="5">The sequence shown here is derived from an EMBL/GenBank/DDBJ whole genome shotgun (WGS) entry which is preliminary data.</text>
</comment>
<keyword evidence="1" id="KW-0805">Transcription regulation</keyword>
<dbReference type="InterPro" id="IPR050204">
    <property type="entry name" value="AraC_XylS_family_regulators"/>
</dbReference>
<dbReference type="InterPro" id="IPR018060">
    <property type="entry name" value="HTH_AraC"/>
</dbReference>
<organism evidence="5 6">
    <name type="scientific">Paenirhodobacter populi</name>
    <dbReference type="NCBI Taxonomy" id="2306993"/>
    <lineage>
        <taxon>Bacteria</taxon>
        <taxon>Pseudomonadati</taxon>
        <taxon>Pseudomonadota</taxon>
        <taxon>Alphaproteobacteria</taxon>
        <taxon>Rhodobacterales</taxon>
        <taxon>Rhodobacter group</taxon>
        <taxon>Paenirhodobacter</taxon>
    </lineage>
</organism>